<dbReference type="Gene3D" id="1.10.10.10">
    <property type="entry name" value="Winged helix-like DNA-binding domain superfamily/Winged helix DNA-binding domain"/>
    <property type="match status" value="1"/>
</dbReference>
<dbReference type="Proteomes" id="UP000027178">
    <property type="component" value="Unassembled WGS sequence"/>
</dbReference>
<dbReference type="InterPro" id="IPR016032">
    <property type="entry name" value="Sig_transdc_resp-reg_C-effctor"/>
</dbReference>
<organism evidence="5 6">
    <name type="scientific">Kitasatospora cheerisanensis KCTC 2395</name>
    <dbReference type="NCBI Taxonomy" id="1348663"/>
    <lineage>
        <taxon>Bacteria</taxon>
        <taxon>Bacillati</taxon>
        <taxon>Actinomycetota</taxon>
        <taxon>Actinomycetes</taxon>
        <taxon>Kitasatosporales</taxon>
        <taxon>Streptomycetaceae</taxon>
        <taxon>Kitasatospora</taxon>
    </lineage>
</organism>
<protein>
    <recommendedName>
        <fullName evidence="4">HTH luxR-type domain-containing protein</fullName>
    </recommendedName>
</protein>
<evidence type="ECO:0000256" key="1">
    <source>
        <dbReference type="ARBA" id="ARBA00023015"/>
    </source>
</evidence>
<keyword evidence="1" id="KW-0805">Transcription regulation</keyword>
<evidence type="ECO:0000256" key="2">
    <source>
        <dbReference type="ARBA" id="ARBA00023125"/>
    </source>
</evidence>
<dbReference type="HOGENOM" id="CLU_000445_103_7_11"/>
<dbReference type="GO" id="GO:0006355">
    <property type="term" value="P:regulation of DNA-templated transcription"/>
    <property type="evidence" value="ECO:0007669"/>
    <property type="project" value="InterPro"/>
</dbReference>
<dbReference type="PANTHER" id="PTHR44688">
    <property type="entry name" value="DNA-BINDING TRANSCRIPTIONAL ACTIVATOR DEVR_DOSR"/>
    <property type="match status" value="1"/>
</dbReference>
<dbReference type="Pfam" id="PF00196">
    <property type="entry name" value="GerE"/>
    <property type="match status" value="1"/>
</dbReference>
<dbReference type="EMBL" id="JNBY01000094">
    <property type="protein sequence ID" value="KDN83939.1"/>
    <property type="molecule type" value="Genomic_DNA"/>
</dbReference>
<dbReference type="PROSITE" id="PS00622">
    <property type="entry name" value="HTH_LUXR_1"/>
    <property type="match status" value="1"/>
</dbReference>
<dbReference type="SMART" id="SM00421">
    <property type="entry name" value="HTH_LUXR"/>
    <property type="match status" value="1"/>
</dbReference>
<dbReference type="PRINTS" id="PR00038">
    <property type="entry name" value="HTHLUXR"/>
</dbReference>
<keyword evidence="6" id="KW-1185">Reference proteome</keyword>
<gene>
    <name evidence="5" type="ORF">KCH_45880</name>
</gene>
<proteinExistence type="predicted"/>
<dbReference type="OrthoDB" id="3176919at2"/>
<accession>A0A066YVC8</accession>
<keyword evidence="2" id="KW-0238">DNA-binding</keyword>
<dbReference type="CDD" id="cd06170">
    <property type="entry name" value="LuxR_C_like"/>
    <property type="match status" value="1"/>
</dbReference>
<reference evidence="5 6" key="1">
    <citation type="submission" date="2014-05" db="EMBL/GenBank/DDBJ databases">
        <title>Draft Genome Sequence of Kitasatospora cheerisanensis KCTC 2395.</title>
        <authorList>
            <person name="Nam D.H."/>
        </authorList>
    </citation>
    <scope>NUCLEOTIDE SEQUENCE [LARGE SCALE GENOMIC DNA]</scope>
    <source>
        <strain evidence="5 6">KCTC 2395</strain>
    </source>
</reference>
<dbReference type="InterPro" id="IPR000792">
    <property type="entry name" value="Tscrpt_reg_LuxR_C"/>
</dbReference>
<evidence type="ECO:0000313" key="5">
    <source>
        <dbReference type="EMBL" id="KDN83939.1"/>
    </source>
</evidence>
<comment type="caution">
    <text evidence="5">The sequence shown here is derived from an EMBL/GenBank/DDBJ whole genome shotgun (WGS) entry which is preliminary data.</text>
</comment>
<dbReference type="RefSeq" id="WP_051653313.1">
    <property type="nucleotide sequence ID" value="NZ_KK853997.1"/>
</dbReference>
<dbReference type="InterPro" id="IPR036388">
    <property type="entry name" value="WH-like_DNA-bd_sf"/>
</dbReference>
<dbReference type="PATRIC" id="fig|1348663.4.peg.4428"/>
<evidence type="ECO:0000313" key="6">
    <source>
        <dbReference type="Proteomes" id="UP000027178"/>
    </source>
</evidence>
<name>A0A066YVC8_9ACTN</name>
<dbReference type="GO" id="GO:0003677">
    <property type="term" value="F:DNA binding"/>
    <property type="evidence" value="ECO:0007669"/>
    <property type="project" value="UniProtKB-KW"/>
</dbReference>
<evidence type="ECO:0000259" key="4">
    <source>
        <dbReference type="PROSITE" id="PS50043"/>
    </source>
</evidence>
<keyword evidence="3" id="KW-0804">Transcription</keyword>
<feature type="domain" description="HTH luxR-type" evidence="4">
    <location>
        <begin position="8"/>
        <end position="73"/>
    </location>
</feature>
<sequence length="85" mass="9057">MRTSTVQHPAATVEFSRRELQVLHLVGEGASYAMIARRLGLSPHTVDTYLRRIRAKSGVTSQVQLALLASRLPAPPAHASAAAAA</sequence>
<evidence type="ECO:0000256" key="3">
    <source>
        <dbReference type="ARBA" id="ARBA00023163"/>
    </source>
</evidence>
<dbReference type="AlphaFoldDB" id="A0A066YVC8"/>
<dbReference type="PANTHER" id="PTHR44688:SF16">
    <property type="entry name" value="DNA-BINDING TRANSCRIPTIONAL ACTIVATOR DEVR_DOSR"/>
    <property type="match status" value="1"/>
</dbReference>
<dbReference type="PROSITE" id="PS50043">
    <property type="entry name" value="HTH_LUXR_2"/>
    <property type="match status" value="1"/>
</dbReference>
<dbReference type="SUPFAM" id="SSF46894">
    <property type="entry name" value="C-terminal effector domain of the bipartite response regulators"/>
    <property type="match status" value="1"/>
</dbReference>